<dbReference type="Pfam" id="PF08479">
    <property type="entry name" value="POTRA_2"/>
    <property type="match status" value="1"/>
</dbReference>
<evidence type="ECO:0000256" key="10">
    <source>
        <dbReference type="SAM" id="SignalP"/>
    </source>
</evidence>
<organism evidence="12 13">
    <name type="scientific">Microseira wollei NIES-4236</name>
    <dbReference type="NCBI Taxonomy" id="2530354"/>
    <lineage>
        <taxon>Bacteria</taxon>
        <taxon>Bacillati</taxon>
        <taxon>Cyanobacteriota</taxon>
        <taxon>Cyanophyceae</taxon>
        <taxon>Oscillatoriophycideae</taxon>
        <taxon>Aerosakkonematales</taxon>
        <taxon>Aerosakkonemataceae</taxon>
        <taxon>Microseira</taxon>
    </lineage>
</organism>
<dbReference type="InterPro" id="IPR005565">
    <property type="entry name" value="Hemolysn_activator_HlyB_C"/>
</dbReference>
<keyword evidence="5" id="KW-0812">Transmembrane</keyword>
<keyword evidence="6" id="KW-0653">Protein transport</keyword>
<proteinExistence type="inferred from homology"/>
<dbReference type="RefSeq" id="WP_226594125.1">
    <property type="nucleotide sequence ID" value="NZ_BLAY01000330.1"/>
</dbReference>
<evidence type="ECO:0000256" key="6">
    <source>
        <dbReference type="ARBA" id="ARBA00022927"/>
    </source>
</evidence>
<evidence type="ECO:0000313" key="12">
    <source>
        <dbReference type="EMBL" id="GET44339.1"/>
    </source>
</evidence>
<keyword evidence="10" id="KW-0732">Signal</keyword>
<protein>
    <submittedName>
        <fullName evidence="12">Polypeptide-transport-associated domain-containing protein</fullName>
    </submittedName>
</protein>
<dbReference type="GO" id="GO:0009279">
    <property type="term" value="C:cell outer membrane"/>
    <property type="evidence" value="ECO:0007669"/>
    <property type="project" value="UniProtKB-SubCell"/>
</dbReference>
<dbReference type="Gene3D" id="2.40.160.50">
    <property type="entry name" value="membrane protein fhac: a member of the omp85/tpsb transporter family"/>
    <property type="match status" value="1"/>
</dbReference>
<evidence type="ECO:0000259" key="11">
    <source>
        <dbReference type="PROSITE" id="PS51779"/>
    </source>
</evidence>
<feature type="compositionally biased region" description="Pro residues" evidence="9">
    <location>
        <begin position="98"/>
        <end position="110"/>
    </location>
</feature>
<evidence type="ECO:0000256" key="4">
    <source>
        <dbReference type="ARBA" id="ARBA00022452"/>
    </source>
</evidence>
<evidence type="ECO:0000256" key="1">
    <source>
        <dbReference type="ARBA" id="ARBA00004442"/>
    </source>
</evidence>
<evidence type="ECO:0000256" key="7">
    <source>
        <dbReference type="ARBA" id="ARBA00023136"/>
    </source>
</evidence>
<name>A0AAV3XT19_9CYAN</name>
<dbReference type="Pfam" id="PF03865">
    <property type="entry name" value="ShlB"/>
    <property type="match status" value="1"/>
</dbReference>
<reference evidence="12" key="1">
    <citation type="submission" date="2019-10" db="EMBL/GenBank/DDBJ databases">
        <title>Draft genome sequece of Microseira wollei NIES-4236.</title>
        <authorList>
            <person name="Yamaguchi H."/>
            <person name="Suzuki S."/>
            <person name="Kawachi M."/>
        </authorList>
    </citation>
    <scope>NUCLEOTIDE SEQUENCE</scope>
    <source>
        <strain evidence="12">NIES-4236</strain>
    </source>
</reference>
<dbReference type="GO" id="GO:0046819">
    <property type="term" value="P:protein secretion by the type V secretion system"/>
    <property type="evidence" value="ECO:0007669"/>
    <property type="project" value="TreeGrafter"/>
</dbReference>
<evidence type="ECO:0000313" key="13">
    <source>
        <dbReference type="Proteomes" id="UP001050975"/>
    </source>
</evidence>
<feature type="signal peptide" evidence="10">
    <location>
        <begin position="1"/>
        <end position="26"/>
    </location>
</feature>
<dbReference type="AlphaFoldDB" id="A0AAV3XT19"/>
<evidence type="ECO:0000256" key="8">
    <source>
        <dbReference type="ARBA" id="ARBA00023237"/>
    </source>
</evidence>
<dbReference type="GO" id="GO:0098046">
    <property type="term" value="C:type V protein secretion system complex"/>
    <property type="evidence" value="ECO:0007669"/>
    <property type="project" value="TreeGrafter"/>
</dbReference>
<dbReference type="InterPro" id="IPR051544">
    <property type="entry name" value="TPS_OM_transporter"/>
</dbReference>
<dbReference type="PANTHER" id="PTHR34597">
    <property type="entry name" value="SLR1661 PROTEIN"/>
    <property type="match status" value="1"/>
</dbReference>
<dbReference type="InterPro" id="IPR013686">
    <property type="entry name" value="Polypept-transport_assoc_ShlB"/>
</dbReference>
<feature type="domain" description="POTRA" evidence="11">
    <location>
        <begin position="114"/>
        <end position="189"/>
    </location>
</feature>
<accession>A0AAV3XT19</accession>
<dbReference type="PROSITE" id="PS51779">
    <property type="entry name" value="POTRA"/>
    <property type="match status" value="1"/>
</dbReference>
<dbReference type="EMBL" id="BLAY01000330">
    <property type="protein sequence ID" value="GET44339.1"/>
    <property type="molecule type" value="Genomic_DNA"/>
</dbReference>
<evidence type="ECO:0000256" key="2">
    <source>
        <dbReference type="ARBA" id="ARBA00009055"/>
    </source>
</evidence>
<keyword evidence="7" id="KW-0472">Membrane</keyword>
<dbReference type="Gene3D" id="3.10.20.310">
    <property type="entry name" value="membrane protein fhac"/>
    <property type="match status" value="1"/>
</dbReference>
<keyword evidence="13" id="KW-1185">Reference proteome</keyword>
<dbReference type="GO" id="GO:0008320">
    <property type="term" value="F:protein transmembrane transporter activity"/>
    <property type="evidence" value="ECO:0007669"/>
    <property type="project" value="TreeGrafter"/>
</dbReference>
<dbReference type="InterPro" id="IPR034746">
    <property type="entry name" value="POTRA"/>
</dbReference>
<keyword evidence="3" id="KW-0813">Transport</keyword>
<comment type="similarity">
    <text evidence="2">Belongs to the TPS (TC 1.B.20) family.</text>
</comment>
<feature type="region of interest" description="Disordered" evidence="9">
    <location>
        <begin position="45"/>
        <end position="112"/>
    </location>
</feature>
<comment type="subcellular location">
    <subcellularLocation>
        <location evidence="1">Cell outer membrane</location>
    </subcellularLocation>
</comment>
<gene>
    <name evidence="12" type="ORF">MiSe_91650</name>
</gene>
<keyword evidence="8" id="KW-0998">Cell outer membrane</keyword>
<feature type="chain" id="PRO_5043875928" evidence="10">
    <location>
        <begin position="27"/>
        <end position="609"/>
    </location>
</feature>
<evidence type="ECO:0000256" key="3">
    <source>
        <dbReference type="ARBA" id="ARBA00022448"/>
    </source>
</evidence>
<comment type="caution">
    <text evidence="12">The sequence shown here is derived from an EMBL/GenBank/DDBJ whole genome shotgun (WGS) entry which is preliminary data.</text>
</comment>
<sequence length="609" mass="67535">MYSRFLLLQLSIGAICLTGAKGVAVATPIATAKSLPAAEIPPATQPIAQTAPPIDNPQPRENLPIPPFNPQPNPNEDRFLQPAPTPQPTTPEQEEPILPTPTPTPSPETPPVRISVRKIQVSGSTIFSQDELNRIIQKYEGREVTLEELRGVADAITQLYIDRGYITSRAVLPDQTIADGIVQIRVIEGSVERIEIEGTRRLNSGYVRSRVRLGTGTPLNTTELEEQLRLLRTNPLFENIEANLRSGSRLGQSILRVRVTEADQFRSNFSVDNYSPPSVGSERLGVNFIYRNLTGLGDEISASYYRSTTGGSNALDFTYRIPLNAREGTLQLRVAPNWFEVTAPDFDELNINGDSQLYEISFRQPLIRSVRQEFALSLGFTFQDGQTFIGDRPFGFGIGPDQEEGRSRTSTFKFGQDYIRRDAMGATAVRSQFSFGTSLFDATTNPDPIPDARFFSWLGQVQRVQRLSESNLLILQADVQLTPNSLLPSQQFVIGGGQSLRGYRQNIRSGDNGFRFSIEDRITLQRDADGAAIFQVAPFIDFGSVWNVSNNPNSSSDQRFLAGVGLGLLWQPIPKVNLRLDYAYPLINLSDRGENAQDSGFYFQVLISP</sequence>
<keyword evidence="4" id="KW-1134">Transmembrane beta strand</keyword>
<dbReference type="Proteomes" id="UP001050975">
    <property type="component" value="Unassembled WGS sequence"/>
</dbReference>
<dbReference type="PANTHER" id="PTHR34597:SF3">
    <property type="entry name" value="OUTER MEMBRANE TRANSPORTER CDIB"/>
    <property type="match status" value="1"/>
</dbReference>
<evidence type="ECO:0000256" key="9">
    <source>
        <dbReference type="SAM" id="MobiDB-lite"/>
    </source>
</evidence>
<evidence type="ECO:0000256" key="5">
    <source>
        <dbReference type="ARBA" id="ARBA00022692"/>
    </source>
</evidence>
<feature type="compositionally biased region" description="Pro residues" evidence="9">
    <location>
        <begin position="64"/>
        <end position="73"/>
    </location>
</feature>